<gene>
    <name evidence="2" type="ORF">C8P70_1385</name>
</gene>
<dbReference type="Proteomes" id="UP000295215">
    <property type="component" value="Unassembled WGS sequence"/>
</dbReference>
<dbReference type="RefSeq" id="WP_133713689.1">
    <property type="nucleotide sequence ID" value="NZ_SOAG01000038.1"/>
</dbReference>
<dbReference type="OrthoDB" id="1451476at2"/>
<evidence type="ECO:0000256" key="1">
    <source>
        <dbReference type="SAM" id="MobiDB-lite"/>
    </source>
</evidence>
<evidence type="ECO:0000313" key="2">
    <source>
        <dbReference type="EMBL" id="TDS51434.1"/>
    </source>
</evidence>
<sequence length="176" mass="20463">MRRLLLIGGILFTLNVNAQQENTKDKAELGGRGISELLEKKDYYGLSEEQVEKIKQTKERLAKEFRAIGQDNSLSGKEKGLKKKTLAQNFKNDINKILSQEQQTLWMSEQMNRKINKSAQKGIDYKLELLELEHESNLKYLEKNSKDKETLKSKKEELNAKYKSEKEDLEKQKSLL</sequence>
<accession>A0A4R7EM08</accession>
<organism evidence="2 3">
    <name type="scientific">Myroides indicus</name>
    <dbReference type="NCBI Taxonomy" id="1323422"/>
    <lineage>
        <taxon>Bacteria</taxon>
        <taxon>Pseudomonadati</taxon>
        <taxon>Bacteroidota</taxon>
        <taxon>Flavobacteriia</taxon>
        <taxon>Flavobacteriales</taxon>
        <taxon>Flavobacteriaceae</taxon>
        <taxon>Myroides</taxon>
    </lineage>
</organism>
<proteinExistence type="predicted"/>
<dbReference type="EMBL" id="SOAG01000038">
    <property type="protein sequence ID" value="TDS51434.1"/>
    <property type="molecule type" value="Genomic_DNA"/>
</dbReference>
<protein>
    <submittedName>
        <fullName evidence="2">Uncharacterized protein</fullName>
    </submittedName>
</protein>
<name>A0A4R7EM08_9FLAO</name>
<keyword evidence="3" id="KW-1185">Reference proteome</keyword>
<comment type="caution">
    <text evidence="2">The sequence shown here is derived from an EMBL/GenBank/DDBJ whole genome shotgun (WGS) entry which is preliminary data.</text>
</comment>
<evidence type="ECO:0000313" key="3">
    <source>
        <dbReference type="Proteomes" id="UP000295215"/>
    </source>
</evidence>
<dbReference type="AlphaFoldDB" id="A0A4R7EM08"/>
<reference evidence="2 3" key="1">
    <citation type="submission" date="2019-03" db="EMBL/GenBank/DDBJ databases">
        <title>Genomic Encyclopedia of Archaeal and Bacterial Type Strains, Phase II (KMG-II): from individual species to whole genera.</title>
        <authorList>
            <person name="Goeker M."/>
        </authorList>
    </citation>
    <scope>NUCLEOTIDE SEQUENCE [LARGE SCALE GENOMIC DNA]</scope>
    <source>
        <strain evidence="2 3">DSM 28213</strain>
    </source>
</reference>
<feature type="region of interest" description="Disordered" evidence="1">
    <location>
        <begin position="147"/>
        <end position="176"/>
    </location>
</feature>